<keyword evidence="7 8" id="KW-0472">Membrane</keyword>
<keyword evidence="6 8" id="KW-1133">Transmembrane helix</keyword>
<dbReference type="PANTHER" id="PTHR30269:SF32">
    <property type="entry name" value="MEMBRANE TRANSPORTER PROTEIN-RELATED"/>
    <property type="match status" value="1"/>
</dbReference>
<dbReference type="AlphaFoldDB" id="A0A2Z2NTB7"/>
<feature type="transmembrane region" description="Helical" evidence="8">
    <location>
        <begin position="51"/>
        <end position="69"/>
    </location>
</feature>
<comment type="subcellular location">
    <subcellularLocation>
        <location evidence="1 8">Cell membrane</location>
        <topology evidence="1 8">Multi-pass membrane protein</topology>
    </subcellularLocation>
</comment>
<evidence type="ECO:0000313" key="10">
    <source>
        <dbReference type="Proteomes" id="UP000250079"/>
    </source>
</evidence>
<dbReference type="GO" id="GO:0005886">
    <property type="term" value="C:plasma membrane"/>
    <property type="evidence" value="ECO:0007669"/>
    <property type="project" value="UniProtKB-SubCell"/>
</dbReference>
<feature type="transmembrane region" description="Helical" evidence="8">
    <location>
        <begin position="236"/>
        <end position="253"/>
    </location>
</feature>
<evidence type="ECO:0000256" key="2">
    <source>
        <dbReference type="ARBA" id="ARBA00009142"/>
    </source>
</evidence>
<protein>
    <recommendedName>
        <fullName evidence="8">Probable membrane transporter protein</fullName>
    </recommendedName>
</protein>
<dbReference type="InterPro" id="IPR002781">
    <property type="entry name" value="TM_pro_TauE-like"/>
</dbReference>
<dbReference type="EMBL" id="CP018632">
    <property type="protein sequence ID" value="ASJ72978.1"/>
    <property type="molecule type" value="Genomic_DNA"/>
</dbReference>
<evidence type="ECO:0000256" key="3">
    <source>
        <dbReference type="ARBA" id="ARBA00022448"/>
    </source>
</evidence>
<evidence type="ECO:0000256" key="1">
    <source>
        <dbReference type="ARBA" id="ARBA00004651"/>
    </source>
</evidence>
<proteinExistence type="inferred from homology"/>
<keyword evidence="10" id="KW-1185">Reference proteome</keyword>
<dbReference type="KEGG" id="gai:IMCC3135_14465"/>
<evidence type="ECO:0000256" key="8">
    <source>
        <dbReference type="RuleBase" id="RU363041"/>
    </source>
</evidence>
<evidence type="ECO:0000256" key="4">
    <source>
        <dbReference type="ARBA" id="ARBA00022475"/>
    </source>
</evidence>
<name>A0A2Z2NTB7_9GAMM</name>
<evidence type="ECO:0000256" key="6">
    <source>
        <dbReference type="ARBA" id="ARBA00022989"/>
    </source>
</evidence>
<evidence type="ECO:0000256" key="5">
    <source>
        <dbReference type="ARBA" id="ARBA00022692"/>
    </source>
</evidence>
<evidence type="ECO:0000256" key="7">
    <source>
        <dbReference type="ARBA" id="ARBA00023136"/>
    </source>
</evidence>
<keyword evidence="4 8" id="KW-1003">Cell membrane</keyword>
<reference evidence="9 10" key="1">
    <citation type="submission" date="2016-12" db="EMBL/GenBank/DDBJ databases">
        <authorList>
            <person name="Song W.-J."/>
            <person name="Kurnit D.M."/>
        </authorList>
    </citation>
    <scope>NUCLEOTIDE SEQUENCE [LARGE SCALE GENOMIC DNA]</scope>
    <source>
        <strain evidence="9 10">IMCC3135</strain>
    </source>
</reference>
<feature type="transmembrane region" description="Helical" evidence="8">
    <location>
        <begin position="100"/>
        <end position="120"/>
    </location>
</feature>
<feature type="transmembrane region" description="Helical" evidence="8">
    <location>
        <begin position="20"/>
        <end position="44"/>
    </location>
</feature>
<keyword evidence="3" id="KW-0813">Transport</keyword>
<dbReference type="Proteomes" id="UP000250079">
    <property type="component" value="Chromosome"/>
</dbReference>
<accession>A0A2Z2NTB7</accession>
<feature type="transmembrane region" description="Helical" evidence="8">
    <location>
        <begin position="199"/>
        <end position="224"/>
    </location>
</feature>
<feature type="transmembrane region" description="Helical" evidence="8">
    <location>
        <begin position="140"/>
        <end position="166"/>
    </location>
</feature>
<organism evidence="9 10">
    <name type="scientific">Granulosicoccus antarcticus IMCC3135</name>
    <dbReference type="NCBI Taxonomy" id="1192854"/>
    <lineage>
        <taxon>Bacteria</taxon>
        <taxon>Pseudomonadati</taxon>
        <taxon>Pseudomonadota</taxon>
        <taxon>Gammaproteobacteria</taxon>
        <taxon>Chromatiales</taxon>
        <taxon>Granulosicoccaceae</taxon>
        <taxon>Granulosicoccus</taxon>
    </lineage>
</organism>
<comment type="similarity">
    <text evidence="2 8">Belongs to the 4-toluene sulfonate uptake permease (TSUP) (TC 2.A.102) family.</text>
</comment>
<dbReference type="Pfam" id="PF01925">
    <property type="entry name" value="TauE"/>
    <property type="match status" value="1"/>
</dbReference>
<sequence length="254" mass="27588">MQALSAETLLTPLMLSAVAIYFVAGVIKGMLGIGFPTAAVSLLAQVTDARTAISLVVIPMVVTNAWQVWRSRRVSWVLKSFWLLLVVMLVLTALFSQVSVLVPVALLTGVLGLIVTVYSASSLYRPIFFIPDRLDRIAQVTAGVSAGIMAGLVGVWAPPILIYLNARRISKEAFVATTGVLMCLGSIVLFTGYVKAGLIGGSIMVMSSLLLVPSLLGFSSGEWIRHRMSAKRFERVLLWFFLIMGLNLIRRAFI</sequence>
<evidence type="ECO:0000313" key="9">
    <source>
        <dbReference type="EMBL" id="ASJ72978.1"/>
    </source>
</evidence>
<dbReference type="PANTHER" id="PTHR30269">
    <property type="entry name" value="TRANSMEMBRANE PROTEIN YFCA"/>
    <property type="match status" value="1"/>
</dbReference>
<keyword evidence="5 8" id="KW-0812">Transmembrane</keyword>
<feature type="transmembrane region" description="Helical" evidence="8">
    <location>
        <begin position="173"/>
        <end position="193"/>
    </location>
</feature>
<gene>
    <name evidence="9" type="ORF">IMCC3135_14465</name>
</gene>
<dbReference type="InterPro" id="IPR052017">
    <property type="entry name" value="TSUP"/>
</dbReference>
<feature type="transmembrane region" description="Helical" evidence="8">
    <location>
        <begin position="75"/>
        <end position="95"/>
    </location>
</feature>